<feature type="compositionally biased region" description="Polar residues" evidence="1">
    <location>
        <begin position="232"/>
        <end position="241"/>
    </location>
</feature>
<dbReference type="AlphaFoldDB" id="A0A5N7BQV1"/>
<sequence>MPPPYSKRLFCYESETSRERLTGQENNLDAHGPGSISMEEKRREYYSYRGNVPQILTEKQTASPSSSSPADSTPCPSRAEKLSTQWGTRTPRSRSSNDLPSLFESQVSKAIHDRSMPSPASQASGQQDSHSQQRCLDRYRRLSGSMNRDLSHSPGSQSRQARSERRMPSSISQQLGQQITITQQFLQIQKRVAELYSGSPYTVGNGKQRSDNPVIADSYTSWDVCPANTDQESVNLPLQRSSARRRCPPRQDNRTTTSQEKPRPQLSRVHDSPCRQAIRAPGSRSSVPNHPEEATASHRSPLTRLDLERDGLEFSTAPFLSHLYDNATLIVTLSSDWGDEDENEDDMKLDLETEYLRRG</sequence>
<feature type="region of interest" description="Disordered" evidence="1">
    <location>
        <begin position="17"/>
        <end position="175"/>
    </location>
</feature>
<gene>
    <name evidence="2" type="ORF">BDV23DRAFT_189462</name>
</gene>
<evidence type="ECO:0000256" key="1">
    <source>
        <dbReference type="SAM" id="MobiDB-lite"/>
    </source>
</evidence>
<feature type="region of interest" description="Disordered" evidence="1">
    <location>
        <begin position="232"/>
        <end position="303"/>
    </location>
</feature>
<feature type="compositionally biased region" description="Polar residues" evidence="1">
    <location>
        <begin position="82"/>
        <end position="108"/>
    </location>
</feature>
<accession>A0A5N7BQV1</accession>
<protein>
    <submittedName>
        <fullName evidence="2">Uncharacterized protein</fullName>
    </submittedName>
</protein>
<reference evidence="2" key="1">
    <citation type="submission" date="2019-04" db="EMBL/GenBank/DDBJ databases">
        <title>Friends and foes A comparative genomics studyof 23 Aspergillus species from section Flavi.</title>
        <authorList>
            <consortium name="DOE Joint Genome Institute"/>
            <person name="Kjaerbolling I."/>
            <person name="Vesth T."/>
            <person name="Frisvad J.C."/>
            <person name="Nybo J.L."/>
            <person name="Theobald S."/>
            <person name="Kildgaard S."/>
            <person name="Isbrandt T."/>
            <person name="Kuo A."/>
            <person name="Sato A."/>
            <person name="Lyhne E.K."/>
            <person name="Kogle M.E."/>
            <person name="Wiebenga A."/>
            <person name="Kun R.S."/>
            <person name="Lubbers R.J."/>
            <person name="Makela M.R."/>
            <person name="Barry K."/>
            <person name="Chovatia M."/>
            <person name="Clum A."/>
            <person name="Daum C."/>
            <person name="Haridas S."/>
            <person name="He G."/>
            <person name="LaButti K."/>
            <person name="Lipzen A."/>
            <person name="Mondo S."/>
            <person name="Riley R."/>
            <person name="Salamov A."/>
            <person name="Simmons B.A."/>
            <person name="Magnuson J.K."/>
            <person name="Henrissat B."/>
            <person name="Mortensen U.H."/>
            <person name="Larsen T.O."/>
            <person name="Devries R.P."/>
            <person name="Grigoriev I.V."/>
            <person name="Machida M."/>
            <person name="Baker S.E."/>
            <person name="Andersen M.R."/>
        </authorList>
    </citation>
    <scope>NUCLEOTIDE SEQUENCE [LARGE SCALE GENOMIC DNA]</scope>
    <source>
        <strain evidence="2">IBT 14317</strain>
    </source>
</reference>
<name>A0A5N7BQV1_PETAA</name>
<feature type="compositionally biased region" description="Basic and acidic residues" evidence="1">
    <location>
        <begin position="260"/>
        <end position="273"/>
    </location>
</feature>
<proteinExistence type="predicted"/>
<feature type="compositionally biased region" description="Polar residues" evidence="1">
    <location>
        <begin position="144"/>
        <end position="160"/>
    </location>
</feature>
<dbReference type="Proteomes" id="UP000326877">
    <property type="component" value="Unassembled WGS sequence"/>
</dbReference>
<feature type="compositionally biased region" description="Polar residues" evidence="1">
    <location>
        <begin position="118"/>
        <end position="134"/>
    </location>
</feature>
<dbReference type="EMBL" id="ML735393">
    <property type="protein sequence ID" value="KAE8384190.1"/>
    <property type="molecule type" value="Genomic_DNA"/>
</dbReference>
<feature type="compositionally biased region" description="Low complexity" evidence="1">
    <location>
        <begin position="63"/>
        <end position="77"/>
    </location>
</feature>
<evidence type="ECO:0000313" key="2">
    <source>
        <dbReference type="EMBL" id="KAE8384190.1"/>
    </source>
</evidence>
<organism evidence="2">
    <name type="scientific">Petromyces alliaceus</name>
    <name type="common">Aspergillus alliaceus</name>
    <dbReference type="NCBI Taxonomy" id="209559"/>
    <lineage>
        <taxon>Eukaryota</taxon>
        <taxon>Fungi</taxon>
        <taxon>Dikarya</taxon>
        <taxon>Ascomycota</taxon>
        <taxon>Pezizomycotina</taxon>
        <taxon>Eurotiomycetes</taxon>
        <taxon>Eurotiomycetidae</taxon>
        <taxon>Eurotiales</taxon>
        <taxon>Aspergillaceae</taxon>
        <taxon>Aspergillus</taxon>
        <taxon>Aspergillus subgen. Circumdati</taxon>
    </lineage>
</organism>